<gene>
    <name evidence="4" type="ORF">NF556_21120</name>
</gene>
<dbReference type="PROSITE" id="PS50975">
    <property type="entry name" value="ATP_GRASP"/>
    <property type="match status" value="1"/>
</dbReference>
<evidence type="ECO:0000259" key="3">
    <source>
        <dbReference type="PROSITE" id="PS50975"/>
    </source>
</evidence>
<organism evidence="4 5">
    <name type="scientific">Ornithinimicrobium faecis</name>
    <dbReference type="NCBI Taxonomy" id="2934158"/>
    <lineage>
        <taxon>Bacteria</taxon>
        <taxon>Bacillati</taxon>
        <taxon>Actinomycetota</taxon>
        <taxon>Actinomycetes</taxon>
        <taxon>Micrococcales</taxon>
        <taxon>Ornithinimicrobiaceae</taxon>
        <taxon>Ornithinimicrobium</taxon>
    </lineage>
</organism>
<dbReference type="RefSeq" id="WP_252593345.1">
    <property type="nucleotide sequence ID" value="NZ_CP099489.1"/>
</dbReference>
<keyword evidence="1" id="KW-0067">ATP-binding</keyword>
<keyword evidence="1" id="KW-0547">Nucleotide-binding</keyword>
<dbReference type="Pfam" id="PF14305">
    <property type="entry name" value="ATPgrasp_TupA"/>
    <property type="match status" value="1"/>
</dbReference>
<sequence>MASARRSALVRRLPGIGWRADLLERRAGQVADLRGRLAAATQDAAAAQAEVSSLQEELGRVSRERDEMRAAEQAIPGCSFLRHLQELRRGAAPLRALDPDRHHPAMQIPRKLRNYRLAASHGVPVPQVYAVWSRLEEIDLSGLPDEFVLKGEIGSSGKGVFPLRRVDAERFQLVGGEETYTRDSLVDLLTGHPSVWGPYFAEEFLTQRVAGEQIPDDVKIYACYGQVLMVMLRQMPLHADLSTARYRYLDAQGRDLGSDAAPDRTVHSSIPAPEPFADFVRLAEHLSRAVALPFIRVDVYDTTRGPVLGELTRSPGGSQRYRNDLDAAWGLAWDEAQWRLELDVVDGRPLRNLHGLHPIPDYYPASHQSNQPDPKGWEVVTADCAQWCHGGHLPGTVPGA</sequence>
<evidence type="ECO:0000256" key="1">
    <source>
        <dbReference type="PROSITE-ProRule" id="PRU00409"/>
    </source>
</evidence>
<dbReference type="InterPro" id="IPR011761">
    <property type="entry name" value="ATP-grasp"/>
</dbReference>
<evidence type="ECO:0000313" key="5">
    <source>
        <dbReference type="Proteomes" id="UP001056455"/>
    </source>
</evidence>
<reference evidence="4" key="1">
    <citation type="submission" date="2022-06" db="EMBL/GenBank/DDBJ databases">
        <title>Ornithinimicrobium HY1793.</title>
        <authorList>
            <person name="Huang Y."/>
        </authorList>
    </citation>
    <scope>NUCLEOTIDE SEQUENCE</scope>
    <source>
        <strain evidence="4">HY1793</strain>
    </source>
</reference>
<evidence type="ECO:0000313" key="4">
    <source>
        <dbReference type="EMBL" id="USQ80054.1"/>
    </source>
</evidence>
<dbReference type="SUPFAM" id="SSF56059">
    <property type="entry name" value="Glutathione synthetase ATP-binding domain-like"/>
    <property type="match status" value="1"/>
</dbReference>
<evidence type="ECO:0000256" key="2">
    <source>
        <dbReference type="SAM" id="Coils"/>
    </source>
</evidence>
<name>A0ABY4YTK2_9MICO</name>
<keyword evidence="5" id="KW-1185">Reference proteome</keyword>
<feature type="domain" description="ATP-grasp" evidence="3">
    <location>
        <begin position="115"/>
        <end position="342"/>
    </location>
</feature>
<protein>
    <recommendedName>
        <fullName evidence="3">ATP-grasp domain-containing protein</fullName>
    </recommendedName>
</protein>
<proteinExistence type="predicted"/>
<dbReference type="EMBL" id="CP099489">
    <property type="protein sequence ID" value="USQ80054.1"/>
    <property type="molecule type" value="Genomic_DNA"/>
</dbReference>
<keyword evidence="2" id="KW-0175">Coiled coil</keyword>
<feature type="coiled-coil region" evidence="2">
    <location>
        <begin position="30"/>
        <end position="74"/>
    </location>
</feature>
<dbReference type="Proteomes" id="UP001056455">
    <property type="component" value="Chromosome"/>
</dbReference>
<accession>A0ABY4YTK2</accession>
<dbReference type="InterPro" id="IPR029465">
    <property type="entry name" value="ATPgrasp_TupA"/>
</dbReference>